<dbReference type="InterPro" id="IPR002035">
    <property type="entry name" value="VWF_A"/>
</dbReference>
<proteinExistence type="predicted"/>
<dbReference type="PROSITE" id="PS50234">
    <property type="entry name" value="VWFA"/>
    <property type="match status" value="1"/>
</dbReference>
<dbReference type="InterPro" id="IPR036465">
    <property type="entry name" value="vWFA_dom_sf"/>
</dbReference>
<gene>
    <name evidence="2" type="ORF">CYFUS_006304</name>
</gene>
<accession>A0A250JB91</accession>
<name>A0A250JB91_9BACT</name>
<evidence type="ECO:0000259" key="1">
    <source>
        <dbReference type="PROSITE" id="PS50234"/>
    </source>
</evidence>
<organism evidence="2 3">
    <name type="scientific">Cystobacter fuscus</name>
    <dbReference type="NCBI Taxonomy" id="43"/>
    <lineage>
        <taxon>Bacteria</taxon>
        <taxon>Pseudomonadati</taxon>
        <taxon>Myxococcota</taxon>
        <taxon>Myxococcia</taxon>
        <taxon>Myxococcales</taxon>
        <taxon>Cystobacterineae</taxon>
        <taxon>Archangiaceae</taxon>
        <taxon>Cystobacter</taxon>
    </lineage>
</organism>
<protein>
    <recommendedName>
        <fullName evidence="1">VWFA domain-containing protein</fullName>
    </recommendedName>
</protein>
<evidence type="ECO:0000313" key="2">
    <source>
        <dbReference type="EMBL" id="ATB40843.1"/>
    </source>
</evidence>
<dbReference type="AlphaFoldDB" id="A0A250JB91"/>
<dbReference type="Proteomes" id="UP000217257">
    <property type="component" value="Chromosome"/>
</dbReference>
<dbReference type="NCBIfam" id="NF033757">
    <property type="entry name" value="gliding_CglB"/>
    <property type="match status" value="1"/>
</dbReference>
<reference evidence="2 3" key="1">
    <citation type="submission" date="2017-06" db="EMBL/GenBank/DDBJ databases">
        <title>Sequencing and comparative analysis of myxobacterial genomes.</title>
        <authorList>
            <person name="Rupp O."/>
            <person name="Goesmann A."/>
            <person name="Sogaard-Andersen L."/>
        </authorList>
    </citation>
    <scope>NUCLEOTIDE SEQUENCE [LARGE SCALE GENOMIC DNA]</scope>
    <source>
        <strain evidence="2 3">DSM 52655</strain>
    </source>
</reference>
<dbReference type="SUPFAM" id="SSF53300">
    <property type="entry name" value="vWA-like"/>
    <property type="match status" value="1"/>
</dbReference>
<feature type="domain" description="VWFA" evidence="1">
    <location>
        <begin position="54"/>
        <end position="345"/>
    </location>
</feature>
<dbReference type="KEGG" id="cfus:CYFUS_006304"/>
<dbReference type="RefSeq" id="WP_095988645.1">
    <property type="nucleotide sequence ID" value="NZ_CP022098.1"/>
</dbReference>
<dbReference type="PROSITE" id="PS51257">
    <property type="entry name" value="PROKAR_LIPOPROTEIN"/>
    <property type="match status" value="1"/>
</dbReference>
<dbReference type="EMBL" id="CP022098">
    <property type="protein sequence ID" value="ATB40843.1"/>
    <property type="molecule type" value="Genomic_DNA"/>
</dbReference>
<sequence length="423" mass="45281">MRAKLTFLRALVVGTLSGVLTSACQTYDFEPVEPLAISQTTETRTIEARARKPNLMLLVDTSGSMMDPVNASLPACTVSGKVCGEQNPCDVTRCPTRWSDLQDAMSSFLTESGTIARIGLATYPDPNNGFIGCGATTSLKVPFPTGDQEDDVTLKTIADKAKAELLAIKNSPAGNAVTPTGGTPTSESLKFLAGLNELQGTERADFVVLLTDGLPNCNESYPNPAPSADCYCILSNCSTEYGTERIGCLDTNPSVAAVRALRSDDTKRDIQTIVIGFGTDFKANTEKGRRGAATLNGMAEAGGFVRECTTNADCGTDDTCTAGRCSRRFFQAENKDQLSDALRKIAEKVIAEAPCELRIDPAERPTSEELMVVYLNGERLSPGPDTWTMKEPGIVFQGSTCARIEASSPSNRANIEVRAVQRR</sequence>
<dbReference type="Gene3D" id="3.40.50.410">
    <property type="entry name" value="von Willebrand factor, type A domain"/>
    <property type="match status" value="1"/>
</dbReference>
<evidence type="ECO:0000313" key="3">
    <source>
        <dbReference type="Proteomes" id="UP000217257"/>
    </source>
</evidence>